<keyword evidence="2 3" id="KW-0802">TPR repeat</keyword>
<dbReference type="Pfam" id="PF14559">
    <property type="entry name" value="TPR_19"/>
    <property type="match status" value="1"/>
</dbReference>
<reference evidence="4 5" key="1">
    <citation type="journal article" date="2019" name="Microorganisms">
        <title>Paenibacillus lutrae sp. nov., A Chitinolytic Species Isolated from A River Otter in Castril Natural Park, Granada, Spain.</title>
        <authorList>
            <person name="Rodriguez M."/>
            <person name="Reina J.C."/>
            <person name="Bejar V."/>
            <person name="Llamas I."/>
        </authorList>
    </citation>
    <scope>NUCLEOTIDE SEQUENCE [LARGE SCALE GENOMIC DNA]</scope>
    <source>
        <strain evidence="4 5">N10</strain>
    </source>
</reference>
<dbReference type="GO" id="GO:0035269">
    <property type="term" value="P:protein O-linked glycosylation via mannose"/>
    <property type="evidence" value="ECO:0007669"/>
    <property type="project" value="TreeGrafter"/>
</dbReference>
<accession>A0A7X3FHZ1</accession>
<keyword evidence="1" id="KW-0677">Repeat</keyword>
<evidence type="ECO:0000313" key="5">
    <source>
        <dbReference type="Proteomes" id="UP000490800"/>
    </source>
</evidence>
<gene>
    <name evidence="4" type="ORF">EDM21_10875</name>
</gene>
<comment type="caution">
    <text evidence="4">The sequence shown here is derived from an EMBL/GenBank/DDBJ whole genome shotgun (WGS) entry which is preliminary data.</text>
</comment>
<proteinExistence type="predicted"/>
<dbReference type="GO" id="GO:0000030">
    <property type="term" value="F:mannosyltransferase activity"/>
    <property type="evidence" value="ECO:0007669"/>
    <property type="project" value="TreeGrafter"/>
</dbReference>
<dbReference type="SUPFAM" id="SSF48452">
    <property type="entry name" value="TPR-like"/>
    <property type="match status" value="1"/>
</dbReference>
<evidence type="ECO:0000256" key="3">
    <source>
        <dbReference type="PROSITE-ProRule" id="PRU00339"/>
    </source>
</evidence>
<name>A0A7X3FHZ1_9BACL</name>
<dbReference type="InterPro" id="IPR019734">
    <property type="entry name" value="TPR_rpt"/>
</dbReference>
<dbReference type="Proteomes" id="UP000490800">
    <property type="component" value="Unassembled WGS sequence"/>
</dbReference>
<evidence type="ECO:0000256" key="2">
    <source>
        <dbReference type="ARBA" id="ARBA00022803"/>
    </source>
</evidence>
<feature type="repeat" description="TPR" evidence="3">
    <location>
        <begin position="118"/>
        <end position="151"/>
    </location>
</feature>
<feature type="repeat" description="TPR" evidence="3">
    <location>
        <begin position="3"/>
        <end position="36"/>
    </location>
</feature>
<dbReference type="AlphaFoldDB" id="A0A7X3FHZ1"/>
<keyword evidence="5" id="KW-1185">Reference proteome</keyword>
<dbReference type="PANTHER" id="PTHR44227:SF3">
    <property type="entry name" value="PROTEIN O-MANNOSYL-TRANSFERASE TMTC4"/>
    <property type="match status" value="1"/>
</dbReference>
<dbReference type="Gene3D" id="1.25.40.10">
    <property type="entry name" value="Tetratricopeptide repeat domain"/>
    <property type="match status" value="2"/>
</dbReference>
<dbReference type="PANTHER" id="PTHR44227">
    <property type="match status" value="1"/>
</dbReference>
<evidence type="ECO:0000256" key="1">
    <source>
        <dbReference type="ARBA" id="ARBA00022737"/>
    </source>
</evidence>
<dbReference type="Pfam" id="PF13414">
    <property type="entry name" value="TPR_11"/>
    <property type="match status" value="1"/>
</dbReference>
<dbReference type="EMBL" id="RHLK01000005">
    <property type="protein sequence ID" value="MVP00013.1"/>
    <property type="molecule type" value="Genomic_DNA"/>
</dbReference>
<dbReference type="InterPro" id="IPR052346">
    <property type="entry name" value="O-mannosyl-transferase_TMTC"/>
</dbReference>
<dbReference type="RefSeq" id="WP_157335443.1">
    <property type="nucleotide sequence ID" value="NZ_RHLK01000005.1"/>
</dbReference>
<dbReference type="PROSITE" id="PS50005">
    <property type="entry name" value="TPR"/>
    <property type="match status" value="2"/>
</dbReference>
<dbReference type="InterPro" id="IPR011990">
    <property type="entry name" value="TPR-like_helical_dom_sf"/>
</dbReference>
<dbReference type="SMART" id="SM00028">
    <property type="entry name" value="TPR"/>
    <property type="match status" value="3"/>
</dbReference>
<dbReference type="GO" id="GO:0030968">
    <property type="term" value="P:endoplasmic reticulum unfolded protein response"/>
    <property type="evidence" value="ECO:0007669"/>
    <property type="project" value="TreeGrafter"/>
</dbReference>
<organism evidence="4 5">
    <name type="scientific">Paenibacillus lutrae</name>
    <dbReference type="NCBI Taxonomy" id="2078573"/>
    <lineage>
        <taxon>Bacteria</taxon>
        <taxon>Bacillati</taxon>
        <taxon>Bacillota</taxon>
        <taxon>Bacilli</taxon>
        <taxon>Bacillales</taxon>
        <taxon>Paenibacillaceae</taxon>
        <taxon>Paenibacillus</taxon>
    </lineage>
</organism>
<dbReference type="OrthoDB" id="2658522at2"/>
<sequence length="166" mass="18525">MDGEIQIQKAYESILSNDFEGAIEWFEKAIEAEPDNASYHYKLSFTYARNIKISKALQHAETASTLEPDNETYLYHLTTLKAKALVAEADKYLQQTVEQFQTAVALLKQAAALDPLSVEAQVGLAAAYAGIDDYSSALVAVKEALRLNPQHELAAAMLKQYRKRLR</sequence>
<evidence type="ECO:0000313" key="4">
    <source>
        <dbReference type="EMBL" id="MVP00013.1"/>
    </source>
</evidence>
<protein>
    <submittedName>
        <fullName evidence="4">Tetratricopeptide repeat protein</fullName>
    </submittedName>
</protein>